<dbReference type="InterPro" id="IPR006015">
    <property type="entry name" value="Universal_stress_UspA"/>
</dbReference>
<gene>
    <name evidence="4" type="ORF">CIK66_11400</name>
</gene>
<dbReference type="Gene3D" id="3.40.50.620">
    <property type="entry name" value="HUPs"/>
    <property type="match status" value="1"/>
</dbReference>
<dbReference type="InterPro" id="IPR014729">
    <property type="entry name" value="Rossmann-like_a/b/a_fold"/>
</dbReference>
<dbReference type="Proteomes" id="UP000218598">
    <property type="component" value="Unassembled WGS sequence"/>
</dbReference>
<dbReference type="SUPFAM" id="SSF52402">
    <property type="entry name" value="Adenine nucleotide alpha hydrolases-like"/>
    <property type="match status" value="2"/>
</dbReference>
<dbReference type="AlphaFoldDB" id="A0A2A3YHV8"/>
<reference evidence="4 5" key="1">
    <citation type="journal article" date="2017" name="Elife">
        <title>Extensive horizontal gene transfer in cheese-associated bacteria.</title>
        <authorList>
            <person name="Bonham K.S."/>
            <person name="Wolfe B.E."/>
            <person name="Dutton R.J."/>
        </authorList>
    </citation>
    <scope>NUCLEOTIDE SEQUENCE [LARGE SCALE GENOMIC DNA]</scope>
    <source>
        <strain evidence="4 5">341_9</strain>
    </source>
</reference>
<evidence type="ECO:0000313" key="5">
    <source>
        <dbReference type="Proteomes" id="UP000218598"/>
    </source>
</evidence>
<comment type="caution">
    <text evidence="4">The sequence shown here is derived from an EMBL/GenBank/DDBJ whole genome shotgun (WGS) entry which is preliminary data.</text>
</comment>
<name>A0A2A3YHV8_9MICO</name>
<dbReference type="PRINTS" id="PR01438">
    <property type="entry name" value="UNVRSLSTRESS"/>
</dbReference>
<dbReference type="EMBL" id="NRGR01000019">
    <property type="protein sequence ID" value="PCC38946.1"/>
    <property type="molecule type" value="Genomic_DNA"/>
</dbReference>
<keyword evidence="5" id="KW-1185">Reference proteome</keyword>
<protein>
    <submittedName>
        <fullName evidence="4">Universal stress protein UspA</fullName>
    </submittedName>
</protein>
<dbReference type="Pfam" id="PF00582">
    <property type="entry name" value="Usp"/>
    <property type="match status" value="1"/>
</dbReference>
<feature type="compositionally biased region" description="Low complexity" evidence="2">
    <location>
        <begin position="9"/>
        <end position="19"/>
    </location>
</feature>
<proteinExistence type="inferred from homology"/>
<feature type="domain" description="UspA" evidence="3">
    <location>
        <begin position="20"/>
        <end position="156"/>
    </location>
</feature>
<dbReference type="InterPro" id="IPR006016">
    <property type="entry name" value="UspA"/>
</dbReference>
<organism evidence="4 5">
    <name type="scientific">Brachybacterium alimentarium</name>
    <dbReference type="NCBI Taxonomy" id="47845"/>
    <lineage>
        <taxon>Bacteria</taxon>
        <taxon>Bacillati</taxon>
        <taxon>Actinomycetota</taxon>
        <taxon>Actinomycetes</taxon>
        <taxon>Micrococcales</taxon>
        <taxon>Dermabacteraceae</taxon>
        <taxon>Brachybacterium</taxon>
    </lineage>
</organism>
<dbReference type="RefSeq" id="WP_096197273.1">
    <property type="nucleotide sequence ID" value="NZ_NRGR01000019.1"/>
</dbReference>
<feature type="region of interest" description="Disordered" evidence="2">
    <location>
        <begin position="1"/>
        <end position="21"/>
    </location>
</feature>
<evidence type="ECO:0000256" key="2">
    <source>
        <dbReference type="SAM" id="MobiDB-lite"/>
    </source>
</evidence>
<dbReference type="OrthoDB" id="3174546at2"/>
<sequence length="284" mass="29925">MTHVTPIGPSSSSPSNSPPRVTVGVFDADESDLAVRWAARHAARIGGVLHLLHAFVWTELDVNTDPIPGMTGSGIRNAAHGLIDDALAIARKEQPSLPITSEIVDGNAVPVLVAASEESEVIVVVGRGLGRLLTLIVGSKSLALAARSRCPVVVVRGQIDSDGPIGLVHHSSNDDVLARAADLAEAYERDIHLVVRAETATEQAQEILAATSERISLSHPGVYVQDVTVAGGASARELVRASEGASMMVVAGERMHGPDRPVSAPRQLVTVLRFANTPVWIERD</sequence>
<comment type="similarity">
    <text evidence="1">Belongs to the universal stress protein A family.</text>
</comment>
<accession>A0A2A3YHV8</accession>
<evidence type="ECO:0000313" key="4">
    <source>
        <dbReference type="EMBL" id="PCC38946.1"/>
    </source>
</evidence>
<evidence type="ECO:0000259" key="3">
    <source>
        <dbReference type="Pfam" id="PF00582"/>
    </source>
</evidence>
<evidence type="ECO:0000256" key="1">
    <source>
        <dbReference type="ARBA" id="ARBA00008791"/>
    </source>
</evidence>